<proteinExistence type="predicted"/>
<protein>
    <submittedName>
        <fullName evidence="1">Uncharacterized protein</fullName>
    </submittedName>
</protein>
<accession>F2L268</accession>
<dbReference type="KEGG" id="tuz:TUZN_1524"/>
<evidence type="ECO:0000313" key="1">
    <source>
        <dbReference type="EMBL" id="AEA12995.1"/>
    </source>
</evidence>
<dbReference type="HOGENOM" id="CLU_218575_0_0_2"/>
<dbReference type="AlphaFoldDB" id="F2L268"/>
<organism evidence="1 2">
    <name type="scientific">Thermoproteus uzoniensis (strain 768-20)</name>
    <dbReference type="NCBI Taxonomy" id="999630"/>
    <lineage>
        <taxon>Archaea</taxon>
        <taxon>Thermoproteota</taxon>
        <taxon>Thermoprotei</taxon>
        <taxon>Thermoproteales</taxon>
        <taxon>Thermoproteaceae</taxon>
        <taxon>Thermoproteus</taxon>
    </lineage>
</organism>
<dbReference type="eggNOG" id="arCOG14041">
    <property type="taxonomic scope" value="Archaea"/>
</dbReference>
<name>F2L268_THEU7</name>
<keyword evidence="2" id="KW-1185">Reference proteome</keyword>
<reference evidence="1 2" key="1">
    <citation type="journal article" date="2011" name="J. Bacteriol.">
        <title>Complete genome sequence of the thermoacidophilic crenarchaeon Thermoproteus uzoniensis 768-20.</title>
        <authorList>
            <person name="Mardanov A.V."/>
            <person name="Gumerov V.M."/>
            <person name="Beletsky A.V."/>
            <person name="Prokofeva M.I."/>
            <person name="Bonch-Osmolovskaya E.A."/>
            <person name="Ravin N.V."/>
            <person name="Skryabin K.G."/>
        </authorList>
    </citation>
    <scope>NUCLEOTIDE SEQUENCE [LARGE SCALE GENOMIC DNA]</scope>
    <source>
        <strain evidence="1 2">768-20</strain>
    </source>
</reference>
<sequence length="37" mass="4342">MRSMDRYGLPWDAPVELHIAYEDEAKEYLKSKAVEVT</sequence>
<dbReference type="STRING" id="999630.TUZN_1524"/>
<evidence type="ECO:0000313" key="2">
    <source>
        <dbReference type="Proteomes" id="UP000008138"/>
    </source>
</evidence>
<gene>
    <name evidence="1" type="ordered locus">TUZN_1524</name>
</gene>
<dbReference type="EMBL" id="CP002590">
    <property type="protein sequence ID" value="AEA12995.1"/>
    <property type="molecule type" value="Genomic_DNA"/>
</dbReference>
<dbReference type="Proteomes" id="UP000008138">
    <property type="component" value="Chromosome"/>
</dbReference>
<reference key="2">
    <citation type="submission" date="2011-03" db="EMBL/GenBank/DDBJ databases">
        <title>Complete genome sequence of the thermoacidophilic crenarchaeon Thermoproteus uzoniensis 768-20.</title>
        <authorList>
            <person name="Mardanov A.V."/>
            <person name="Gumerov V.M."/>
            <person name="Beletsky A.V."/>
            <person name="Prokofeva M.I."/>
            <person name="Bonch-Osmolovskaya E.A."/>
            <person name="Ravin N.V."/>
            <person name="Skryabin K.G."/>
        </authorList>
    </citation>
    <scope>NUCLEOTIDE SEQUENCE</scope>
    <source>
        <strain>768-20</strain>
    </source>
</reference>